<organism evidence="1 2">
    <name type="scientific">Neofusicoccum parvum</name>
    <dbReference type="NCBI Taxonomy" id="310453"/>
    <lineage>
        <taxon>Eukaryota</taxon>
        <taxon>Fungi</taxon>
        <taxon>Dikarya</taxon>
        <taxon>Ascomycota</taxon>
        <taxon>Pezizomycotina</taxon>
        <taxon>Dothideomycetes</taxon>
        <taxon>Dothideomycetes incertae sedis</taxon>
        <taxon>Botryosphaeriales</taxon>
        <taxon>Botryosphaeriaceae</taxon>
        <taxon>Neofusicoccum</taxon>
    </lineage>
</organism>
<sequence length="932" mass="101816">MEDQAASLLATLKKPSAPVDQKLTQFNSLKSSIKHLRVPQECTPTIFECVRLAIAAQTSSTLVSTGFSTLGHLIKRLHLQSQTQVVTQESNQLLPILLDRLGDARESQRNAASQALSDLWPYNHPGVEGIVREGALGGTNSRAKEVAMQWVVKMHASDNLPFKSFVPYLVASLEDSDGMVRETAKSAVVELFKNAPDHAKNDLKKKMNAHNVRKTIANYVIANLGLPGAVEVDSKASTMSVPTLSSLPSDAGLADSLPSDARPPPTETISMEPVYVYGNRELEDLFRDMHPHFEGRETEHNWLPREKSVLKIRRMLKGNAPTEHESVFIAGVLSLRDGILKVANSLRTTHATNGCQCIQELARTLGPAIDPMVEILLQNFIKMSANTKNIAAQNGNVTVDTIFAHASYTNRMMQHVGFAIADKNVQPRTFSAGWLKTLFQRNAAHKSHFEHTGGLDSTINVIKKGLADANPKVRENFRATYWAFAKIWPGKAEAIMENMDAKQTSLLQKDPNNPNASVSSSSGKGPSSKLKSQASRSSLKDTIAAQRKAALAARKMPDRPSSAQSSFSPNKTPKSKSPERLSTNDAISTEEVKVYEDPFAGEAQRPSDDGKPVLEELPVNEQNRDRRMSSETPDGERPGSSEGQKSNGANGAANGGEEVVQDRAEVLRTRRLLSSGIERIRAKTLDAHGFRRLQDVVKGDLDIWGEQDQRFGELLMALLEYLEIPVDATKTPNIKAQNLKTQVLGTIRAMLVLHRKMSGPYYARALCSVLASRAQWDTASHITTDIEKTADEIVKYGQTADLISGILDFLDSSNAPNSPASAVSSDQSRPASASPSPRTVTLSLQTLSTLLQISAAKNVPVTDAQAQQLGRLAVKFLGSLDPDVRRADMDFCVQLHERLGGEQDGGFWKAVAGADKGHLNLITYYLARRNKA</sequence>
<gene>
    <name evidence="1" type="primary">g8560</name>
    <name evidence="1" type="ORF">NpPPO83_00008560</name>
</gene>
<accession>A0ACB5RTG2</accession>
<comment type="caution">
    <text evidence="1">The sequence shown here is derived from an EMBL/GenBank/DDBJ whole genome shotgun (WGS) entry which is preliminary data.</text>
</comment>
<reference evidence="1" key="1">
    <citation type="submission" date="2024-09" db="EMBL/GenBank/DDBJ databases">
        <title>Draft Genome Sequences of Neofusicoccum parvum.</title>
        <authorList>
            <person name="Ashida A."/>
            <person name="Camagna M."/>
            <person name="Tanaka A."/>
            <person name="Takemoto D."/>
        </authorList>
    </citation>
    <scope>NUCLEOTIDE SEQUENCE</scope>
    <source>
        <strain evidence="1">PPO83</strain>
    </source>
</reference>
<protein>
    <submittedName>
        <fullName evidence="1">Armadillo-like helical</fullName>
    </submittedName>
</protein>
<dbReference type="Proteomes" id="UP001165186">
    <property type="component" value="Unassembled WGS sequence"/>
</dbReference>
<dbReference type="EMBL" id="BSXG01000009">
    <property type="protein sequence ID" value="GME23823.1"/>
    <property type="molecule type" value="Genomic_DNA"/>
</dbReference>
<keyword evidence="2" id="KW-1185">Reference proteome</keyword>
<name>A0ACB5RTG2_9PEZI</name>
<evidence type="ECO:0000313" key="1">
    <source>
        <dbReference type="EMBL" id="GME23823.1"/>
    </source>
</evidence>
<proteinExistence type="predicted"/>
<evidence type="ECO:0000313" key="2">
    <source>
        <dbReference type="Proteomes" id="UP001165186"/>
    </source>
</evidence>